<dbReference type="Pfam" id="PF13191">
    <property type="entry name" value="AAA_16"/>
    <property type="match status" value="1"/>
</dbReference>
<dbReference type="SMART" id="SM00382">
    <property type="entry name" value="AAA"/>
    <property type="match status" value="1"/>
</dbReference>
<dbReference type="Gene3D" id="3.40.50.300">
    <property type="entry name" value="P-loop containing nucleotide triphosphate hydrolases"/>
    <property type="match status" value="1"/>
</dbReference>
<evidence type="ECO:0000256" key="1">
    <source>
        <dbReference type="ARBA" id="ARBA00022741"/>
    </source>
</evidence>
<dbReference type="GO" id="GO:0006355">
    <property type="term" value="P:regulation of DNA-templated transcription"/>
    <property type="evidence" value="ECO:0007669"/>
    <property type="project" value="InterPro"/>
</dbReference>
<evidence type="ECO:0000259" key="4">
    <source>
        <dbReference type="PROSITE" id="PS50043"/>
    </source>
</evidence>
<dbReference type="SMART" id="SM00421">
    <property type="entry name" value="HTH_LUXR"/>
    <property type="match status" value="1"/>
</dbReference>
<feature type="region of interest" description="Disordered" evidence="3">
    <location>
        <begin position="909"/>
        <end position="935"/>
    </location>
</feature>
<dbReference type="InterPro" id="IPR027417">
    <property type="entry name" value="P-loop_NTPase"/>
</dbReference>
<organism evidence="5 6">
    <name type="scientific">Streptomyces laurentii</name>
    <dbReference type="NCBI Taxonomy" id="39478"/>
    <lineage>
        <taxon>Bacteria</taxon>
        <taxon>Bacillati</taxon>
        <taxon>Actinomycetota</taxon>
        <taxon>Actinomycetes</taxon>
        <taxon>Kitasatosporales</taxon>
        <taxon>Streptomycetaceae</taxon>
        <taxon>Streptomyces</taxon>
    </lineage>
</organism>
<dbReference type="SUPFAM" id="SSF46894">
    <property type="entry name" value="C-terminal effector domain of the bipartite response regulators"/>
    <property type="match status" value="1"/>
</dbReference>
<proteinExistence type="predicted"/>
<dbReference type="PRINTS" id="PR00038">
    <property type="entry name" value="HTHLUXR"/>
</dbReference>
<dbReference type="InterPro" id="IPR016032">
    <property type="entry name" value="Sig_transdc_resp-reg_C-effctor"/>
</dbReference>
<keyword evidence="2" id="KW-0067">ATP-binding</keyword>
<dbReference type="Gene3D" id="1.10.10.10">
    <property type="entry name" value="Winged helix-like DNA-binding domain superfamily/Winged helix DNA-binding domain"/>
    <property type="match status" value="1"/>
</dbReference>
<dbReference type="GO" id="GO:0005737">
    <property type="term" value="C:cytoplasm"/>
    <property type="evidence" value="ECO:0007669"/>
    <property type="project" value="TreeGrafter"/>
</dbReference>
<dbReference type="InterPro" id="IPR000792">
    <property type="entry name" value="Tscrpt_reg_LuxR_C"/>
</dbReference>
<dbReference type="SUPFAM" id="SSF52540">
    <property type="entry name" value="P-loop containing nucleoside triphosphate hydrolases"/>
    <property type="match status" value="1"/>
</dbReference>
<keyword evidence="1" id="KW-0547">Nucleotide-binding</keyword>
<sequence>MGRTELIASVEAHTAAGHRVVLTGPSGIGKSAVIEALAAAARARGERVLHLAGAESERWIPCTALSDLLRQIPHELVGELRGPLRTAVDATLLRARSTTLRDPEPRACRFAWQALLERCADDGPALLLVDDAQWIDTLSADVIAYATRRVTGPGRRLRVVAAGHPGQWALPAALEIPVPALTPGALTELLRQYALPARIANKLHADSAGNPYLALALGGAFADRSPGDLRPVPLPHPVHLFIAERLHALPDEVRQTLLTAALADRPTADLLRRAGRDLAENEIAAAASAGLLVSEDGAIRFTPPVVASVITQSAPDAQRARTHRALATIVTDAAGRIRHRALATATSDADLSRSLATAAETACRNGARALAAELYLLAADRTPAESDAERLEWLVTAAEVAAAGSLPETVHRAADAVLAAGAHPAQRVRVRLALIDLSGQGVAGMDEVLAGALVDAEGDAALTARVRLRLSWAEIMNGQLERGRGEAQAAAKLARSAQDPATEAMALTMQALAARVTARPAEARAALAAAQALPQSAPPGMLHMSPHFHAARFAFFDDRLHEARLDLLKMLARVERGLGDELVVVLRCLSEVSARMGRCRDALDFASRAMRVSRECGTSPGPAWYSRAVAELAGGTLARAAFFAERAVHASEQEHDAIYVGRGLHALGQTLLRSGDVPRAVQVLQRVAAEERARGLSAPVVLRWHGDLALGLVRLGRSGEARIVMAEAREALAREVPDAADSAVTAQLDRAEAVLLAGCGDMDRALALLDGAEQSLASLGQPLEQGHCLLVRSRIERRRRRFSAARQAATSASELFGGCGARPWSEQAARALALCEGTGAGREIGVGRRLFPALTSAEERIAVLVGDGATNREVAARMFLSAKTVEGVLTRVYRKVGVRSRTQLGSLIRSARGAGRVGGSEPGGSGPGEPGPRGM</sequence>
<dbReference type="GO" id="GO:0003677">
    <property type="term" value="F:DNA binding"/>
    <property type="evidence" value="ECO:0007669"/>
    <property type="project" value="InterPro"/>
</dbReference>
<dbReference type="InterPro" id="IPR036388">
    <property type="entry name" value="WH-like_DNA-bd_sf"/>
</dbReference>
<evidence type="ECO:0000256" key="2">
    <source>
        <dbReference type="ARBA" id="ARBA00022840"/>
    </source>
</evidence>
<protein>
    <submittedName>
        <fullName evidence="5">Transcriptional regulator, luxR family</fullName>
    </submittedName>
</protein>
<dbReference type="PROSITE" id="PS50043">
    <property type="entry name" value="HTH_LUXR_2"/>
    <property type="match status" value="1"/>
</dbReference>
<reference evidence="5 6" key="1">
    <citation type="journal article" date="2016" name="Genome Announc.">
        <title>Complete Genome Sequence of Thiostrepton-Producing Streptomyces laurentii ATCC 31255.</title>
        <authorList>
            <person name="Doi K."/>
            <person name="Fujino Y."/>
            <person name="Nagayoshi Y."/>
            <person name="Ohshima T."/>
            <person name="Ogata S."/>
        </authorList>
    </citation>
    <scope>NUCLEOTIDE SEQUENCE [LARGE SCALE GENOMIC DNA]</scope>
    <source>
        <strain evidence="5 6">ATCC 31255</strain>
    </source>
</reference>
<feature type="compositionally biased region" description="Gly residues" evidence="3">
    <location>
        <begin position="915"/>
        <end position="935"/>
    </location>
</feature>
<dbReference type="Pfam" id="PF00196">
    <property type="entry name" value="GerE"/>
    <property type="match status" value="1"/>
</dbReference>
<dbReference type="GO" id="GO:0004016">
    <property type="term" value="F:adenylate cyclase activity"/>
    <property type="evidence" value="ECO:0007669"/>
    <property type="project" value="TreeGrafter"/>
</dbReference>
<dbReference type="GO" id="GO:0005524">
    <property type="term" value="F:ATP binding"/>
    <property type="evidence" value="ECO:0007669"/>
    <property type="project" value="UniProtKB-KW"/>
</dbReference>
<accession>A0A169PI49</accession>
<dbReference type="SUPFAM" id="SSF48452">
    <property type="entry name" value="TPR-like"/>
    <property type="match status" value="2"/>
</dbReference>
<keyword evidence="6" id="KW-1185">Reference proteome</keyword>
<dbReference type="InterPro" id="IPR041664">
    <property type="entry name" value="AAA_16"/>
</dbReference>
<dbReference type="InterPro" id="IPR003593">
    <property type="entry name" value="AAA+_ATPase"/>
</dbReference>
<dbReference type="EMBL" id="AP017424">
    <property type="protein sequence ID" value="BAU87932.1"/>
    <property type="molecule type" value="Genomic_DNA"/>
</dbReference>
<feature type="domain" description="HTH luxR-type" evidence="4">
    <location>
        <begin position="847"/>
        <end position="912"/>
    </location>
</feature>
<dbReference type="Proteomes" id="UP000217676">
    <property type="component" value="Chromosome"/>
</dbReference>
<dbReference type="KEGG" id="slau:SLA_7066"/>
<dbReference type="PANTHER" id="PTHR16305">
    <property type="entry name" value="TESTICULAR SOLUBLE ADENYLYL CYCLASE"/>
    <property type="match status" value="1"/>
</dbReference>
<dbReference type="CDD" id="cd06170">
    <property type="entry name" value="LuxR_C_like"/>
    <property type="match status" value="1"/>
</dbReference>
<name>A0A169PI49_STRLU</name>
<dbReference type="PROSITE" id="PS00622">
    <property type="entry name" value="HTH_LUXR_1"/>
    <property type="match status" value="1"/>
</dbReference>
<evidence type="ECO:0000313" key="6">
    <source>
        <dbReference type="Proteomes" id="UP000217676"/>
    </source>
</evidence>
<dbReference type="Gene3D" id="1.25.40.10">
    <property type="entry name" value="Tetratricopeptide repeat domain"/>
    <property type="match status" value="1"/>
</dbReference>
<evidence type="ECO:0000313" key="5">
    <source>
        <dbReference type="EMBL" id="BAU87932.1"/>
    </source>
</evidence>
<evidence type="ECO:0000256" key="3">
    <source>
        <dbReference type="SAM" id="MobiDB-lite"/>
    </source>
</evidence>
<dbReference type="InterPro" id="IPR011990">
    <property type="entry name" value="TPR-like_helical_dom_sf"/>
</dbReference>
<dbReference type="AlphaFoldDB" id="A0A169PI49"/>
<gene>
    <name evidence="5" type="ORF">SLA_7066</name>
</gene>
<dbReference type="PANTHER" id="PTHR16305:SF35">
    <property type="entry name" value="TRANSCRIPTIONAL ACTIVATOR DOMAIN"/>
    <property type="match status" value="1"/>
</dbReference>